<keyword evidence="3 4" id="KW-0413">Isomerase</keyword>
<dbReference type="Proteomes" id="UP001317001">
    <property type="component" value="Chromosome"/>
</dbReference>
<dbReference type="PANTHER" id="PTHR30511:SF0">
    <property type="entry name" value="ALANINE RACEMASE, CATABOLIC-RELATED"/>
    <property type="match status" value="1"/>
</dbReference>
<reference evidence="6 7" key="1">
    <citation type="submission" date="2022-08" db="EMBL/GenBank/DDBJ databases">
        <title>Myroides zhujiangensis sp. nov., a novel bacterium isolated from sediment in the Pearl River Estuary.</title>
        <authorList>
            <person name="Cui L."/>
        </authorList>
    </citation>
    <scope>NUCLEOTIDE SEQUENCE [LARGE SCALE GENOMIC DNA]</scope>
    <source>
        <strain evidence="6 7">SCSIO 72103</strain>
    </source>
</reference>
<evidence type="ECO:0000256" key="1">
    <source>
        <dbReference type="ARBA" id="ARBA00001933"/>
    </source>
</evidence>
<dbReference type="EC" id="5.1.1.1" evidence="4"/>
<dbReference type="GO" id="GO:0008784">
    <property type="term" value="F:alanine racemase activity"/>
    <property type="evidence" value="ECO:0007669"/>
    <property type="project" value="UniProtKB-EC"/>
</dbReference>
<dbReference type="SMART" id="SM01005">
    <property type="entry name" value="Ala_racemase_C"/>
    <property type="match status" value="1"/>
</dbReference>
<dbReference type="HAMAP" id="MF_01201">
    <property type="entry name" value="Ala_racemase"/>
    <property type="match status" value="1"/>
</dbReference>
<accession>A0ABY5NRJ7</accession>
<evidence type="ECO:0000313" key="7">
    <source>
        <dbReference type="Proteomes" id="UP001317001"/>
    </source>
</evidence>
<comment type="cofactor">
    <cofactor evidence="1 4">
        <name>pyridoxal 5'-phosphate</name>
        <dbReference type="ChEBI" id="CHEBI:597326"/>
    </cofactor>
</comment>
<feature type="binding site" evidence="4">
    <location>
        <position position="326"/>
    </location>
    <ligand>
        <name>substrate</name>
    </ligand>
</feature>
<evidence type="ECO:0000256" key="3">
    <source>
        <dbReference type="ARBA" id="ARBA00023235"/>
    </source>
</evidence>
<gene>
    <name evidence="6" type="primary">alr</name>
    <name evidence="6" type="ORF">NPX36_12795</name>
</gene>
<evidence type="ECO:0000256" key="2">
    <source>
        <dbReference type="ARBA" id="ARBA00022898"/>
    </source>
</evidence>
<comment type="similarity">
    <text evidence="4">Belongs to the alanine racemase family.</text>
</comment>
<comment type="catalytic activity">
    <reaction evidence="4">
        <text>L-alanine = D-alanine</text>
        <dbReference type="Rhea" id="RHEA:20249"/>
        <dbReference type="ChEBI" id="CHEBI:57416"/>
        <dbReference type="ChEBI" id="CHEBI:57972"/>
        <dbReference type="EC" id="5.1.1.1"/>
    </reaction>
</comment>
<feature type="active site" description="Proton acceptor; specific for L-alanine" evidence="4">
    <location>
        <position position="278"/>
    </location>
</feature>
<dbReference type="PANTHER" id="PTHR30511">
    <property type="entry name" value="ALANINE RACEMASE"/>
    <property type="match status" value="1"/>
</dbReference>
<dbReference type="Gene3D" id="3.20.20.10">
    <property type="entry name" value="Alanine racemase"/>
    <property type="match status" value="1"/>
</dbReference>
<dbReference type="InterPro" id="IPR029066">
    <property type="entry name" value="PLP-binding_barrel"/>
</dbReference>
<dbReference type="InterPro" id="IPR001608">
    <property type="entry name" value="Ala_racemase_N"/>
</dbReference>
<feature type="active site" description="Proton acceptor; specific for D-alanine" evidence="4">
    <location>
        <position position="40"/>
    </location>
</feature>
<feature type="domain" description="Alanine racemase C-terminal" evidence="5">
    <location>
        <begin position="257"/>
        <end position="385"/>
    </location>
</feature>
<evidence type="ECO:0000259" key="5">
    <source>
        <dbReference type="SMART" id="SM01005"/>
    </source>
</evidence>
<name>A0ABY5NRJ7_9FLAO</name>
<proteinExistence type="inferred from homology"/>
<evidence type="ECO:0000313" key="6">
    <source>
        <dbReference type="EMBL" id="UUV21188.1"/>
    </source>
</evidence>
<dbReference type="InterPro" id="IPR000821">
    <property type="entry name" value="Ala_racemase"/>
</dbReference>
<evidence type="ECO:0000256" key="4">
    <source>
        <dbReference type="HAMAP-Rule" id="MF_01201"/>
    </source>
</evidence>
<protein>
    <recommendedName>
        <fullName evidence="4">Alanine racemase</fullName>
        <ecNumber evidence="4">5.1.1.1</ecNumber>
    </recommendedName>
</protein>
<dbReference type="RefSeq" id="WP_257499114.1">
    <property type="nucleotide sequence ID" value="NZ_CP102382.1"/>
</dbReference>
<dbReference type="InterPro" id="IPR011079">
    <property type="entry name" value="Ala_racemase_C"/>
</dbReference>
<comment type="pathway">
    <text evidence="4">Amino-acid biosynthesis; D-alanine biosynthesis; D-alanine from L-alanine: step 1/1.</text>
</comment>
<dbReference type="PROSITE" id="PS00395">
    <property type="entry name" value="ALANINE_RACEMASE"/>
    <property type="match status" value="1"/>
</dbReference>
<dbReference type="PRINTS" id="PR00992">
    <property type="entry name" value="ALARACEMASE"/>
</dbReference>
<dbReference type="Pfam" id="PF00842">
    <property type="entry name" value="Ala_racemase_C"/>
    <property type="match status" value="1"/>
</dbReference>
<organism evidence="6 7">
    <name type="scientific">Paenimyroides aestuarii</name>
    <dbReference type="NCBI Taxonomy" id="2968490"/>
    <lineage>
        <taxon>Bacteria</taxon>
        <taxon>Pseudomonadati</taxon>
        <taxon>Bacteroidota</taxon>
        <taxon>Flavobacteriia</taxon>
        <taxon>Flavobacteriales</taxon>
        <taxon>Flavobacteriaceae</taxon>
        <taxon>Paenimyroides</taxon>
    </lineage>
</organism>
<sequence length="386" mass="44035">MQYKPEPTSWIEISKSALEQNIRFIQKTLPEKTTFSAVVKGDAYGHGIETYGPLAYECGIRHFSVYSAQEAYQLLQSVRGEFVLMIMGTLNHHEMMWAIEHNIEFYVPNFHSLENVLKCVKKSNLNAKIHLEFETGMNRTGFSPKDFKQIMSKINETDLIEIKGVCTHLAGSESIANYKRIKDQIQQFQKVKKKFELLENHAPKFHIACSAAVLRYPKYLFDMVRIGILQYGFFPNNETYIHHYLKQPEEPNPLKRVISWKSKIIEIKTVKAGEFIGYGTSYYTNIPTKIAILPVGYAYGYSRKLSNQGKALVNGFRVDVIGSVNMNMLTLDVTNLPDVQIGDEVVLIGSQGEQTISVASFSENSNQLNYELLARLPKDIKRIVVD</sequence>
<dbReference type="NCBIfam" id="TIGR00492">
    <property type="entry name" value="alr"/>
    <property type="match status" value="1"/>
</dbReference>
<keyword evidence="7" id="KW-1185">Reference proteome</keyword>
<dbReference type="Pfam" id="PF01168">
    <property type="entry name" value="Ala_racemase_N"/>
    <property type="match status" value="1"/>
</dbReference>
<comment type="function">
    <text evidence="4">Catalyzes the interconversion of L-alanine and D-alanine. May also act on other amino acids.</text>
</comment>
<dbReference type="CDD" id="cd00430">
    <property type="entry name" value="PLPDE_III_AR"/>
    <property type="match status" value="1"/>
</dbReference>
<feature type="binding site" evidence="4">
    <location>
        <position position="139"/>
    </location>
    <ligand>
        <name>substrate</name>
    </ligand>
</feature>
<dbReference type="InterPro" id="IPR009006">
    <property type="entry name" value="Ala_racemase/Decarboxylase_C"/>
</dbReference>
<keyword evidence="2 4" id="KW-0663">Pyridoxal phosphate</keyword>
<feature type="modified residue" description="N6-(pyridoxal phosphate)lysine" evidence="4">
    <location>
        <position position="40"/>
    </location>
</feature>
<dbReference type="Gene3D" id="2.40.37.10">
    <property type="entry name" value="Lyase, Ornithine Decarboxylase, Chain A, domain 1"/>
    <property type="match status" value="1"/>
</dbReference>
<dbReference type="EMBL" id="CP102382">
    <property type="protein sequence ID" value="UUV21188.1"/>
    <property type="molecule type" value="Genomic_DNA"/>
</dbReference>
<dbReference type="SUPFAM" id="SSF50621">
    <property type="entry name" value="Alanine racemase C-terminal domain-like"/>
    <property type="match status" value="1"/>
</dbReference>
<dbReference type="InterPro" id="IPR020622">
    <property type="entry name" value="Ala_racemase_pyridoxalP-BS"/>
</dbReference>
<dbReference type="SUPFAM" id="SSF51419">
    <property type="entry name" value="PLP-binding barrel"/>
    <property type="match status" value="1"/>
</dbReference>